<evidence type="ECO:0000256" key="15">
    <source>
        <dbReference type="ARBA" id="ARBA00048649"/>
    </source>
</evidence>
<protein>
    <recommendedName>
        <fullName evidence="4">nitric oxide dioxygenase</fullName>
        <ecNumber evidence="4">1.14.12.17</ecNumber>
    </recommendedName>
</protein>
<dbReference type="InterPro" id="IPR001433">
    <property type="entry name" value="OxRdtase_FAD/NAD-bd"/>
</dbReference>
<keyword evidence="8" id="KW-0479">Metal-binding</keyword>
<feature type="domain" description="FAD-binding FR-type" evidence="18">
    <location>
        <begin position="43"/>
        <end position="149"/>
    </location>
</feature>
<evidence type="ECO:0000259" key="17">
    <source>
        <dbReference type="PROSITE" id="PS51085"/>
    </source>
</evidence>
<name>A0A154QNC1_9GAMM</name>
<feature type="domain" description="2Fe-2S ferredoxin-type" evidence="17">
    <location>
        <begin position="302"/>
        <end position="383"/>
    </location>
</feature>
<comment type="catalytic activity">
    <reaction evidence="16">
        <text>2 nitric oxide + NADPH + 2 O2 = 2 nitrate + NADP(+) + H(+)</text>
        <dbReference type="Rhea" id="RHEA:19465"/>
        <dbReference type="ChEBI" id="CHEBI:15378"/>
        <dbReference type="ChEBI" id="CHEBI:15379"/>
        <dbReference type="ChEBI" id="CHEBI:16480"/>
        <dbReference type="ChEBI" id="CHEBI:17632"/>
        <dbReference type="ChEBI" id="CHEBI:57783"/>
        <dbReference type="ChEBI" id="CHEBI:58349"/>
        <dbReference type="EC" id="1.14.12.17"/>
    </reaction>
</comment>
<dbReference type="CDD" id="cd00207">
    <property type="entry name" value="fer2"/>
    <property type="match status" value="1"/>
</dbReference>
<accession>A0A154QNC1</accession>
<evidence type="ECO:0000256" key="9">
    <source>
        <dbReference type="ARBA" id="ARBA00022827"/>
    </source>
</evidence>
<keyword evidence="20" id="KW-1185">Reference proteome</keyword>
<comment type="catalytic activity">
    <reaction evidence="15">
        <text>2 nitric oxide + NADH + 2 O2 = 2 nitrate + NAD(+) + H(+)</text>
        <dbReference type="Rhea" id="RHEA:19469"/>
        <dbReference type="ChEBI" id="CHEBI:15378"/>
        <dbReference type="ChEBI" id="CHEBI:15379"/>
        <dbReference type="ChEBI" id="CHEBI:16480"/>
        <dbReference type="ChEBI" id="CHEBI:17632"/>
        <dbReference type="ChEBI" id="CHEBI:57540"/>
        <dbReference type="ChEBI" id="CHEBI:57945"/>
        <dbReference type="EC" id="1.14.12.17"/>
    </reaction>
</comment>
<dbReference type="FunFam" id="3.40.50.80:FF:000010">
    <property type="entry name" value="Flavohemoprotein"/>
    <property type="match status" value="1"/>
</dbReference>
<dbReference type="SUPFAM" id="SSF63380">
    <property type="entry name" value="Riboflavin synthase domain-like"/>
    <property type="match status" value="1"/>
</dbReference>
<evidence type="ECO:0000256" key="7">
    <source>
        <dbReference type="ARBA" id="ARBA00022714"/>
    </source>
</evidence>
<dbReference type="InterPro" id="IPR006058">
    <property type="entry name" value="2Fe2S_fd_BS"/>
</dbReference>
<dbReference type="SUPFAM" id="SSF54292">
    <property type="entry name" value="2Fe-2S ferredoxin-like"/>
    <property type="match status" value="1"/>
</dbReference>
<evidence type="ECO:0000256" key="3">
    <source>
        <dbReference type="ARBA" id="ARBA00006401"/>
    </source>
</evidence>
<comment type="similarity">
    <text evidence="3">In the C-terminal section; belongs to the flavoprotein pyridine nucleotide cytochrome reductase family.</text>
</comment>
<sequence>MTAAQLLVGIILGFAAQAAILLGMAAARVRRELSASRDRAARLAPIPMRVLRKTPETADGSVCSFLLAPVEQSAPAFLPGQYLTIHARPDGEGAPVQRCYSLSNAPGEGFLRISVKRVAGGRVSPWLHDRVAAGDVLDVGAPAGAFHLADDETPVVLVSGGIGITPMMAMLEYLHATHPARRVVFLHGCRNGREFAFATRLRELAASHPSLRLHRWFSAPEGADVQGRDYDHAGRMDARSVAACLPTGLADVFLCGPGAMMQDLVAALRAAGVPEPRIHFEAFGPASVPAIAGAGVSEGAPRTVEFGRSGKRAVLKPGASMLELAESVGARITAVCRAGTCGNCQTRILSGTVGYGTPPTFAPAPGSCLPCVCKPTSDLVLDA</sequence>
<dbReference type="CDD" id="cd06184">
    <property type="entry name" value="flavohem_like_fad_nad_binding"/>
    <property type="match status" value="1"/>
</dbReference>
<dbReference type="GO" id="GO:0050660">
    <property type="term" value="F:flavin adenine dinucleotide binding"/>
    <property type="evidence" value="ECO:0007669"/>
    <property type="project" value="TreeGrafter"/>
</dbReference>
<keyword evidence="11" id="KW-0560">Oxidoreductase</keyword>
<evidence type="ECO:0000313" key="20">
    <source>
        <dbReference type="Proteomes" id="UP000076131"/>
    </source>
</evidence>
<proteinExistence type="inferred from homology"/>
<evidence type="ECO:0000256" key="13">
    <source>
        <dbReference type="ARBA" id="ARBA00023014"/>
    </source>
</evidence>
<dbReference type="PROSITE" id="PS51384">
    <property type="entry name" value="FAD_FR"/>
    <property type="match status" value="1"/>
</dbReference>
<evidence type="ECO:0000259" key="18">
    <source>
        <dbReference type="PROSITE" id="PS51384"/>
    </source>
</evidence>
<keyword evidence="5" id="KW-0349">Heme</keyword>
<dbReference type="Gene3D" id="2.40.30.10">
    <property type="entry name" value="Translation factors"/>
    <property type="match status" value="1"/>
</dbReference>
<gene>
    <name evidence="19" type="ORF">RHOFW104T7_04435</name>
</gene>
<dbReference type="Pfam" id="PF00970">
    <property type="entry name" value="FAD_binding_6"/>
    <property type="match status" value="1"/>
</dbReference>
<comment type="cofactor">
    <cofactor evidence="1">
        <name>heme b</name>
        <dbReference type="ChEBI" id="CHEBI:60344"/>
    </cofactor>
</comment>
<keyword evidence="6" id="KW-0285">Flavoprotein</keyword>
<dbReference type="GO" id="GO:0008941">
    <property type="term" value="F:nitric oxide dioxygenase NAD(P)H activity"/>
    <property type="evidence" value="ECO:0007669"/>
    <property type="project" value="UniProtKB-EC"/>
</dbReference>
<evidence type="ECO:0000256" key="4">
    <source>
        <dbReference type="ARBA" id="ARBA00012229"/>
    </source>
</evidence>
<comment type="cofactor">
    <cofactor evidence="2">
        <name>FAD</name>
        <dbReference type="ChEBI" id="CHEBI:57692"/>
    </cofactor>
</comment>
<dbReference type="InterPro" id="IPR039261">
    <property type="entry name" value="FNR_nucleotide-bd"/>
</dbReference>
<comment type="caution">
    <text evidence="19">The sequence shown here is derived from an EMBL/GenBank/DDBJ whole genome shotgun (WGS) entry which is preliminary data.</text>
</comment>
<dbReference type="InterPro" id="IPR001041">
    <property type="entry name" value="2Fe-2S_ferredoxin-type"/>
</dbReference>
<keyword evidence="10" id="KW-0521">NADP</keyword>
<evidence type="ECO:0000256" key="8">
    <source>
        <dbReference type="ARBA" id="ARBA00022723"/>
    </source>
</evidence>
<dbReference type="EMBL" id="LVJS01000006">
    <property type="protein sequence ID" value="KZC25266.1"/>
    <property type="molecule type" value="Genomic_DNA"/>
</dbReference>
<evidence type="ECO:0000313" key="19">
    <source>
        <dbReference type="EMBL" id="KZC25266.1"/>
    </source>
</evidence>
<dbReference type="Proteomes" id="UP000076131">
    <property type="component" value="Unassembled WGS sequence"/>
</dbReference>
<keyword evidence="9" id="KW-0274">FAD</keyword>
<evidence type="ECO:0000256" key="11">
    <source>
        <dbReference type="ARBA" id="ARBA00023002"/>
    </source>
</evidence>
<dbReference type="Gene3D" id="3.10.20.30">
    <property type="match status" value="1"/>
</dbReference>
<dbReference type="GO" id="GO:0051537">
    <property type="term" value="F:2 iron, 2 sulfur cluster binding"/>
    <property type="evidence" value="ECO:0007669"/>
    <property type="project" value="UniProtKB-KW"/>
</dbReference>
<dbReference type="RefSeq" id="WP_008438637.1">
    <property type="nucleotide sequence ID" value="NZ_LVJS01000006.1"/>
</dbReference>
<dbReference type="PRINTS" id="PR00410">
    <property type="entry name" value="PHEHYDRXLASE"/>
</dbReference>
<reference evidence="19 20" key="1">
    <citation type="journal article" date="2016" name="MBio">
        <title>Lateral Gene Transfer in a Heavy Metal-Contaminated-Groundwater Microbial Community.</title>
        <authorList>
            <person name="Hemme C.L."/>
            <person name="Green S.J."/>
            <person name="Rishishwar L."/>
            <person name="Prakash O."/>
            <person name="Pettenato A."/>
            <person name="Chakraborty R."/>
            <person name="Deutschbauer A.M."/>
            <person name="Van Nostrand J.D."/>
            <person name="Wu L."/>
            <person name="He Z."/>
            <person name="Jordan I.K."/>
            <person name="Hazen T.C."/>
            <person name="Arkin A.P."/>
            <person name="Kostka J.E."/>
            <person name="Zhou J."/>
        </authorList>
    </citation>
    <scope>NUCLEOTIDE SEQUENCE [LARGE SCALE GENOMIC DNA]</scope>
    <source>
        <strain evidence="19 20">FW104-T7</strain>
    </source>
</reference>
<dbReference type="eggNOG" id="COG1018">
    <property type="taxonomic scope" value="Bacteria"/>
</dbReference>
<dbReference type="STRING" id="416169.RHOFW104T7_04435"/>
<dbReference type="InterPro" id="IPR036010">
    <property type="entry name" value="2Fe-2S_ferredoxin-like_sf"/>
</dbReference>
<evidence type="ECO:0000256" key="12">
    <source>
        <dbReference type="ARBA" id="ARBA00023004"/>
    </source>
</evidence>
<evidence type="ECO:0000256" key="1">
    <source>
        <dbReference type="ARBA" id="ARBA00001970"/>
    </source>
</evidence>
<dbReference type="InterPro" id="IPR008333">
    <property type="entry name" value="Cbr1-like_FAD-bd_dom"/>
</dbReference>
<keyword evidence="13" id="KW-0411">Iron-sulfur</keyword>
<organism evidence="19 20">
    <name type="scientific">Rhodanobacter thiooxydans</name>
    <dbReference type="NCBI Taxonomy" id="416169"/>
    <lineage>
        <taxon>Bacteria</taxon>
        <taxon>Pseudomonadati</taxon>
        <taxon>Pseudomonadota</taxon>
        <taxon>Gammaproteobacteria</taxon>
        <taxon>Lysobacterales</taxon>
        <taxon>Rhodanobacteraceae</taxon>
        <taxon>Rhodanobacter</taxon>
    </lineage>
</organism>
<dbReference type="InterPro" id="IPR012675">
    <property type="entry name" value="Beta-grasp_dom_sf"/>
</dbReference>
<dbReference type="AlphaFoldDB" id="A0A154QNC1"/>
<dbReference type="SUPFAM" id="SSF52343">
    <property type="entry name" value="Ferredoxin reductase-like, C-terminal NADP-linked domain"/>
    <property type="match status" value="1"/>
</dbReference>
<dbReference type="Gene3D" id="3.40.50.80">
    <property type="entry name" value="Nucleotide-binding domain of ferredoxin-NADP reductase (FNR) module"/>
    <property type="match status" value="1"/>
</dbReference>
<evidence type="ECO:0000256" key="16">
    <source>
        <dbReference type="ARBA" id="ARBA00049433"/>
    </source>
</evidence>
<keyword evidence="12" id="KW-0408">Iron</keyword>
<dbReference type="EC" id="1.14.12.17" evidence="4"/>
<dbReference type="Pfam" id="PF00111">
    <property type="entry name" value="Fer2"/>
    <property type="match status" value="1"/>
</dbReference>
<dbReference type="PANTHER" id="PTHR47354">
    <property type="entry name" value="NADH OXIDOREDUCTASE HCR"/>
    <property type="match status" value="1"/>
</dbReference>
<evidence type="ECO:0000256" key="5">
    <source>
        <dbReference type="ARBA" id="ARBA00022617"/>
    </source>
</evidence>
<keyword evidence="7" id="KW-0001">2Fe-2S</keyword>
<evidence type="ECO:0000256" key="2">
    <source>
        <dbReference type="ARBA" id="ARBA00001974"/>
    </source>
</evidence>
<dbReference type="PROSITE" id="PS00197">
    <property type="entry name" value="2FE2S_FER_1"/>
    <property type="match status" value="1"/>
</dbReference>
<evidence type="ECO:0000256" key="10">
    <source>
        <dbReference type="ARBA" id="ARBA00022857"/>
    </source>
</evidence>
<evidence type="ECO:0000256" key="6">
    <source>
        <dbReference type="ARBA" id="ARBA00022630"/>
    </source>
</evidence>
<dbReference type="GO" id="GO:0046872">
    <property type="term" value="F:metal ion binding"/>
    <property type="evidence" value="ECO:0007669"/>
    <property type="project" value="UniProtKB-KW"/>
</dbReference>
<dbReference type="InterPro" id="IPR050415">
    <property type="entry name" value="MRET"/>
</dbReference>
<dbReference type="InterPro" id="IPR017927">
    <property type="entry name" value="FAD-bd_FR_type"/>
</dbReference>
<evidence type="ECO:0000256" key="14">
    <source>
        <dbReference type="ARBA" id="ARBA00023027"/>
    </source>
</evidence>
<dbReference type="Pfam" id="PF00175">
    <property type="entry name" value="NAD_binding_1"/>
    <property type="match status" value="1"/>
</dbReference>
<keyword evidence="14" id="KW-0520">NAD</keyword>
<dbReference type="PROSITE" id="PS51085">
    <property type="entry name" value="2FE2S_FER_2"/>
    <property type="match status" value="1"/>
</dbReference>
<dbReference type="InterPro" id="IPR017938">
    <property type="entry name" value="Riboflavin_synthase-like_b-brl"/>
</dbReference>
<dbReference type="PANTHER" id="PTHR47354:SF8">
    <property type="entry name" value="1,2-PHENYLACETYL-COA EPOXIDASE, SUBUNIT E"/>
    <property type="match status" value="1"/>
</dbReference>